<dbReference type="OrthoDB" id="775972at2759"/>
<dbReference type="Gene3D" id="3.30.420.10">
    <property type="entry name" value="Ribonuclease H-like superfamily/Ribonuclease H"/>
    <property type="match status" value="1"/>
</dbReference>
<dbReference type="EMBL" id="CACRXK020047280">
    <property type="protein sequence ID" value="CAB4046196.1"/>
    <property type="molecule type" value="Genomic_DNA"/>
</dbReference>
<dbReference type="PANTHER" id="PTHR38681">
    <property type="entry name" value="RETROVIRUS-RELATED POL POLYPROTEIN FROM TRANSPOSON 412-LIKE PROTEIN-RELATED"/>
    <property type="match status" value="1"/>
</dbReference>
<protein>
    <submittedName>
        <fullName evidence="1">Uncharacterized protein</fullName>
    </submittedName>
</protein>
<dbReference type="InterPro" id="IPR036397">
    <property type="entry name" value="RNaseH_sf"/>
</dbReference>
<name>A0A6S7KJY5_PARCT</name>
<organism evidence="1 2">
    <name type="scientific">Paramuricea clavata</name>
    <name type="common">Red gorgonian</name>
    <name type="synonym">Violescent sea-whip</name>
    <dbReference type="NCBI Taxonomy" id="317549"/>
    <lineage>
        <taxon>Eukaryota</taxon>
        <taxon>Metazoa</taxon>
        <taxon>Cnidaria</taxon>
        <taxon>Anthozoa</taxon>
        <taxon>Octocorallia</taxon>
        <taxon>Malacalcyonacea</taxon>
        <taxon>Plexauridae</taxon>
        <taxon>Paramuricea</taxon>
    </lineage>
</organism>
<keyword evidence="2" id="KW-1185">Reference proteome</keyword>
<dbReference type="Proteomes" id="UP001152795">
    <property type="component" value="Unassembled WGS sequence"/>
</dbReference>
<reference evidence="1" key="1">
    <citation type="submission" date="2020-04" db="EMBL/GenBank/DDBJ databases">
        <authorList>
            <person name="Alioto T."/>
            <person name="Alioto T."/>
            <person name="Gomez Garrido J."/>
        </authorList>
    </citation>
    <scope>NUCLEOTIDE SEQUENCE</scope>
    <source>
        <strain evidence="1">A484AB</strain>
    </source>
</reference>
<accession>A0A6S7KJY5</accession>
<evidence type="ECO:0000313" key="2">
    <source>
        <dbReference type="Proteomes" id="UP001152795"/>
    </source>
</evidence>
<dbReference type="AlphaFoldDB" id="A0A6S7KJY5"/>
<evidence type="ECO:0000313" key="1">
    <source>
        <dbReference type="EMBL" id="CAB4046196.1"/>
    </source>
</evidence>
<sequence length="157" mass="17707">MKNSLRCRLNGNGNWLSELPWVVLGLRNHPNTDTGIAPSELVFGAKLRVPGHPPTAISHVAPSTFVEKLRTAVSAASHQARETPWHCTEEQHHSNVPANLFSSKRVLVKEERKLASLRPKFSGPYEVVSRQEKYFTLRFPEGGEEKVSIDRIKQFNE</sequence>
<dbReference type="GO" id="GO:0003676">
    <property type="term" value="F:nucleic acid binding"/>
    <property type="evidence" value="ECO:0007669"/>
    <property type="project" value="InterPro"/>
</dbReference>
<comment type="caution">
    <text evidence="1">The sequence shown here is derived from an EMBL/GenBank/DDBJ whole genome shotgun (WGS) entry which is preliminary data.</text>
</comment>
<proteinExistence type="predicted"/>
<dbReference type="PANTHER" id="PTHR38681:SF1">
    <property type="entry name" value="RETROVIRUS-RELATED POL POLYPROTEIN FROM TRANSPOSON 412-LIKE PROTEIN"/>
    <property type="match status" value="1"/>
</dbReference>
<gene>
    <name evidence="1" type="ORF">PACLA_8A085088</name>
</gene>